<dbReference type="InterPro" id="IPR041569">
    <property type="entry name" value="AAA_lid_3"/>
</dbReference>
<dbReference type="SUPFAM" id="SSF54585">
    <property type="entry name" value="Cdc48 domain 2-like"/>
    <property type="match status" value="1"/>
</dbReference>
<comment type="subunit">
    <text evidence="17">Interacts with PEX6; forming the PEX1-PEX6 AAA ATPase complex, which is composed of a heterohexamer formed by a trimer of PEX1-PEX6 dimers.</text>
</comment>
<evidence type="ECO:0000256" key="10">
    <source>
        <dbReference type="ARBA" id="ARBA00022927"/>
    </source>
</evidence>
<feature type="domain" description="AAA+ ATPase" evidence="19">
    <location>
        <begin position="824"/>
        <end position="960"/>
    </location>
</feature>
<evidence type="ECO:0000256" key="8">
    <source>
        <dbReference type="ARBA" id="ARBA00022801"/>
    </source>
</evidence>
<name>A0A163KW27_ABSGL</name>
<dbReference type="InterPro" id="IPR050168">
    <property type="entry name" value="AAA_ATPase_domain"/>
</dbReference>
<dbReference type="AlphaFoldDB" id="A0A163KW27"/>
<dbReference type="GO" id="GO:0016887">
    <property type="term" value="F:ATP hydrolysis activity"/>
    <property type="evidence" value="ECO:0007669"/>
    <property type="project" value="InterPro"/>
</dbReference>
<reference evidence="20" key="1">
    <citation type="submission" date="2016-04" db="EMBL/GenBank/DDBJ databases">
        <authorList>
            <person name="Evans L.H."/>
            <person name="Alamgir A."/>
            <person name="Owens N."/>
            <person name="Weber N.D."/>
            <person name="Virtaneva K."/>
            <person name="Barbian K."/>
            <person name="Babar A."/>
            <person name="Rosenke K."/>
        </authorList>
    </citation>
    <scope>NUCLEOTIDE SEQUENCE [LARGE SCALE GENOMIC DNA]</scope>
    <source>
        <strain evidence="20">CBS 101.48</strain>
    </source>
</reference>
<keyword evidence="8" id="KW-0378">Hydrolase</keyword>
<evidence type="ECO:0000256" key="12">
    <source>
        <dbReference type="ARBA" id="ARBA00023140"/>
    </source>
</evidence>
<feature type="region of interest" description="Disordered" evidence="18">
    <location>
        <begin position="481"/>
        <end position="504"/>
    </location>
</feature>
<dbReference type="SUPFAM" id="SSF52540">
    <property type="entry name" value="P-loop containing nucleoside triphosphate hydrolases"/>
    <property type="match status" value="2"/>
</dbReference>
<dbReference type="OrthoDB" id="2187at2759"/>
<dbReference type="Pfam" id="PF00004">
    <property type="entry name" value="AAA"/>
    <property type="match status" value="2"/>
</dbReference>
<evidence type="ECO:0000256" key="1">
    <source>
        <dbReference type="ARBA" id="ARBA00004514"/>
    </source>
</evidence>
<protein>
    <recommendedName>
        <fullName evidence="14">Peroxisomal ATPase PEX1</fullName>
    </recommendedName>
    <alternativeName>
        <fullName evidence="13">Peroxin-1</fullName>
    </alternativeName>
</protein>
<feature type="compositionally biased region" description="Basic and acidic residues" evidence="18">
    <location>
        <begin position="481"/>
        <end position="490"/>
    </location>
</feature>
<keyword evidence="5" id="KW-0962">Peroxisome biogenesis</keyword>
<dbReference type="InParanoid" id="A0A163KW27"/>
<accession>A0A163KW27</accession>
<keyword evidence="21" id="KW-1185">Reference proteome</keyword>
<dbReference type="GO" id="GO:0005778">
    <property type="term" value="C:peroxisomal membrane"/>
    <property type="evidence" value="ECO:0007669"/>
    <property type="project" value="UniProtKB-SubCell"/>
</dbReference>
<evidence type="ECO:0000256" key="11">
    <source>
        <dbReference type="ARBA" id="ARBA00023136"/>
    </source>
</evidence>
<evidence type="ECO:0000259" key="19">
    <source>
        <dbReference type="SMART" id="SM00382"/>
    </source>
</evidence>
<evidence type="ECO:0000256" key="14">
    <source>
        <dbReference type="ARBA" id="ARBA00034532"/>
    </source>
</evidence>
<evidence type="ECO:0000256" key="18">
    <source>
        <dbReference type="SAM" id="MobiDB-lite"/>
    </source>
</evidence>
<dbReference type="Pfam" id="PF09262">
    <property type="entry name" value="PEX-1N"/>
    <property type="match status" value="1"/>
</dbReference>
<evidence type="ECO:0000313" key="21">
    <source>
        <dbReference type="Proteomes" id="UP000078561"/>
    </source>
</evidence>
<dbReference type="Gene3D" id="3.40.50.300">
    <property type="entry name" value="P-loop containing nucleotide triphosphate hydrolases"/>
    <property type="match status" value="2"/>
</dbReference>
<dbReference type="FunCoup" id="A0A163KW27">
    <property type="interactions" value="527"/>
</dbReference>
<dbReference type="Gene3D" id="1.10.8.60">
    <property type="match status" value="2"/>
</dbReference>
<evidence type="ECO:0000256" key="4">
    <source>
        <dbReference type="ARBA" id="ARBA00022490"/>
    </source>
</evidence>
<dbReference type="Pfam" id="PF17862">
    <property type="entry name" value="AAA_lid_3"/>
    <property type="match status" value="1"/>
</dbReference>
<dbReference type="InterPro" id="IPR027417">
    <property type="entry name" value="P-loop_NTPase"/>
</dbReference>
<dbReference type="InterPro" id="IPR029067">
    <property type="entry name" value="CDC48_domain_2-like_sf"/>
</dbReference>
<evidence type="ECO:0000256" key="3">
    <source>
        <dbReference type="ARBA" id="ARBA00022448"/>
    </source>
</evidence>
<evidence type="ECO:0000256" key="5">
    <source>
        <dbReference type="ARBA" id="ARBA00022593"/>
    </source>
</evidence>
<keyword evidence="3" id="KW-0813">Transport</keyword>
<dbReference type="Proteomes" id="UP000078561">
    <property type="component" value="Unassembled WGS sequence"/>
</dbReference>
<feature type="region of interest" description="Disordered" evidence="18">
    <location>
        <begin position="1022"/>
        <end position="1045"/>
    </location>
</feature>
<dbReference type="InterPro" id="IPR003593">
    <property type="entry name" value="AAA+_ATPase"/>
</dbReference>
<keyword evidence="6" id="KW-0677">Repeat</keyword>
<dbReference type="InterPro" id="IPR003960">
    <property type="entry name" value="ATPase_AAA_CS"/>
</dbReference>
<feature type="compositionally biased region" description="Low complexity" evidence="18">
    <location>
        <begin position="264"/>
        <end position="294"/>
    </location>
</feature>
<feature type="domain" description="AAA+ ATPase" evidence="19">
    <location>
        <begin position="532"/>
        <end position="674"/>
    </location>
</feature>
<keyword evidence="4" id="KW-0963">Cytoplasm</keyword>
<evidence type="ECO:0000256" key="13">
    <source>
        <dbReference type="ARBA" id="ARBA00032509"/>
    </source>
</evidence>
<comment type="subcellular location">
    <subcellularLocation>
        <location evidence="1">Cytoplasm</location>
        <location evidence="1">Cytosol</location>
    </subcellularLocation>
    <subcellularLocation>
        <location evidence="15">Peroxisome membrane</location>
    </subcellularLocation>
</comment>
<evidence type="ECO:0000256" key="6">
    <source>
        <dbReference type="ARBA" id="ARBA00022737"/>
    </source>
</evidence>
<dbReference type="InterPro" id="IPR003959">
    <property type="entry name" value="ATPase_AAA_core"/>
</dbReference>
<evidence type="ECO:0000256" key="2">
    <source>
        <dbReference type="ARBA" id="ARBA00006914"/>
    </source>
</evidence>
<evidence type="ECO:0000256" key="16">
    <source>
        <dbReference type="ARBA" id="ARBA00048778"/>
    </source>
</evidence>
<dbReference type="CDD" id="cd19526">
    <property type="entry name" value="RecA-like_PEX1_r2"/>
    <property type="match status" value="1"/>
</dbReference>
<dbReference type="GO" id="GO:0016558">
    <property type="term" value="P:protein import into peroxisome matrix"/>
    <property type="evidence" value="ECO:0007669"/>
    <property type="project" value="TreeGrafter"/>
</dbReference>
<dbReference type="SUPFAM" id="SSF50692">
    <property type="entry name" value="ADC-like"/>
    <property type="match status" value="1"/>
</dbReference>
<evidence type="ECO:0000256" key="17">
    <source>
        <dbReference type="ARBA" id="ARBA00064205"/>
    </source>
</evidence>
<feature type="region of interest" description="Disordered" evidence="18">
    <location>
        <begin position="261"/>
        <end position="302"/>
    </location>
</feature>
<dbReference type="PANTHER" id="PTHR23077:SF12">
    <property type="entry name" value="PEROXISOMAL ATPASE PEX1"/>
    <property type="match status" value="1"/>
</dbReference>
<keyword evidence="7" id="KW-0547">Nucleotide-binding</keyword>
<dbReference type="STRING" id="4829.A0A163KW27"/>
<dbReference type="Gene3D" id="3.10.330.10">
    <property type="match status" value="1"/>
</dbReference>
<dbReference type="PANTHER" id="PTHR23077">
    <property type="entry name" value="AAA-FAMILY ATPASE"/>
    <property type="match status" value="1"/>
</dbReference>
<evidence type="ECO:0000256" key="7">
    <source>
        <dbReference type="ARBA" id="ARBA00022741"/>
    </source>
</evidence>
<dbReference type="FunFam" id="1.10.8.60:FF:000105">
    <property type="entry name" value="PeRoXisome assembly factor"/>
    <property type="match status" value="1"/>
</dbReference>
<keyword evidence="11" id="KW-0472">Membrane</keyword>
<dbReference type="GO" id="GO:0005524">
    <property type="term" value="F:ATP binding"/>
    <property type="evidence" value="ECO:0007669"/>
    <property type="project" value="UniProtKB-KW"/>
</dbReference>
<gene>
    <name evidence="20" type="primary">ABSGL_06596.1 scaffold 8461</name>
</gene>
<keyword evidence="10" id="KW-0653">Protein transport</keyword>
<comment type="similarity">
    <text evidence="2">Belongs to the AAA ATPase family.</text>
</comment>
<comment type="catalytic activity">
    <reaction evidence="16">
        <text>ATP + H2O = ADP + phosphate + H(+)</text>
        <dbReference type="Rhea" id="RHEA:13065"/>
        <dbReference type="ChEBI" id="CHEBI:15377"/>
        <dbReference type="ChEBI" id="CHEBI:15378"/>
        <dbReference type="ChEBI" id="CHEBI:30616"/>
        <dbReference type="ChEBI" id="CHEBI:43474"/>
        <dbReference type="ChEBI" id="CHEBI:456216"/>
    </reaction>
    <physiologicalReaction direction="left-to-right" evidence="16">
        <dbReference type="Rhea" id="RHEA:13066"/>
    </physiologicalReaction>
</comment>
<dbReference type="InterPro" id="IPR015342">
    <property type="entry name" value="PEX1-N_C-lobe"/>
</dbReference>
<keyword evidence="12" id="KW-0576">Peroxisome</keyword>
<proteinExistence type="inferred from homology"/>
<dbReference type="PROSITE" id="PS00674">
    <property type="entry name" value="AAA"/>
    <property type="match status" value="1"/>
</dbReference>
<dbReference type="Gene3D" id="2.40.40.20">
    <property type="match status" value="1"/>
</dbReference>
<dbReference type="FunFam" id="3.10.330.10:FF:000006">
    <property type="entry name" value="Peroxisome biogenesis factor 1"/>
    <property type="match status" value="1"/>
</dbReference>
<dbReference type="SMART" id="SM00382">
    <property type="entry name" value="AAA"/>
    <property type="match status" value="2"/>
</dbReference>
<evidence type="ECO:0000256" key="9">
    <source>
        <dbReference type="ARBA" id="ARBA00022840"/>
    </source>
</evidence>
<keyword evidence="9" id="KW-0067">ATP-binding</keyword>
<evidence type="ECO:0000313" key="20">
    <source>
        <dbReference type="EMBL" id="SAM00870.1"/>
    </source>
</evidence>
<organism evidence="20">
    <name type="scientific">Absidia glauca</name>
    <name type="common">Pin mould</name>
    <dbReference type="NCBI Taxonomy" id="4829"/>
    <lineage>
        <taxon>Eukaryota</taxon>
        <taxon>Fungi</taxon>
        <taxon>Fungi incertae sedis</taxon>
        <taxon>Mucoromycota</taxon>
        <taxon>Mucoromycotina</taxon>
        <taxon>Mucoromycetes</taxon>
        <taxon>Mucorales</taxon>
        <taxon>Cunninghamellaceae</taxon>
        <taxon>Absidia</taxon>
    </lineage>
</organism>
<evidence type="ECO:0000256" key="15">
    <source>
        <dbReference type="ARBA" id="ARBA00046271"/>
    </source>
</evidence>
<dbReference type="EMBL" id="LT553433">
    <property type="protein sequence ID" value="SAM00870.1"/>
    <property type="molecule type" value="Genomic_DNA"/>
</dbReference>
<dbReference type="FunFam" id="3.40.50.300:FF:000149">
    <property type="entry name" value="Nuclear valosin-containing protein-like"/>
    <property type="match status" value="1"/>
</dbReference>
<sequence>MPKQLIVQFTPIRSCLVNLPSQWVNALLDQRKVPQSVILELTWSNKPGDENKKGYFGWSGQASKALPPNSVFTHGANGKLDVLEMDPQLGTSIGLSEGQKVNVEFCRNVPDCTTVNVEPHTEDDWEILELHAGYVEENLLSQIRAVYTNQLMCVWIHGKTLVRLRVAELNPKNDFIKLTTNTEVIVAPKVRQLAKPTDLNSSQLSATDEQKVAPHICLRNLPTLDKDSHGALEQGLSIVVHPDDLSSIDIGLVRLTKVTPGYESSSSSRKSASAPAGASAPAPTAGTSTSNNGTNDDKEGAWTDLDLSFPAKAVFAQIQISTSIPRQHVSVGPVIKTTLDLGDFDIIKLSSVTLKKTNPGSLVFRRYTSPSSSTANTGMKLGLDSSAQNYAQEKAQQEKTMIQGLKKWLSTLADEDSVTLTQGLVATVGEEKGLLQFGQKRRLFGVLPNGSSSTQPDNSAEQYATLSLSQVKDLQVSLGEDITKSEESTKSNKKQSAPSKMGGTEKTFDKLFHYTVANVTRKDLKDALAVPGCGGVLVTGAHGAGKTELVRNVLHTARTDRASLTYTLEINCAEIADERIPNLKEMFQRWCDEAVWHAPSIIFFDDIDRLIPAEVEHADSTRSRHIAELFTQITLTMTKRHSIMMIATSQQQQSIHPSLITNHVFSELRHLNPPSRDERKQIMQSIMTEGPSVLANSLPNIDLVSVASETEGYLAADLKALIERAVHEGAVRSIKEKTANDLVQPSESDIESTKGQQTLQLTQQDFSQAREGFVPSSLRGVKLQSSGVNWSDIGGLNDTRRTLLETLEWPTKYAAVFSQCPLRLRSGLLLYGYPGCGKTLLASAVAKECGLNFISVKGPEILNKYIGASEKSVRDLFERASAAKPCVLFFDEFDSIAPRRGHDSTGVTDRVVNQMLTQMDGAEGLDGVYVLAATSRPDLIDPALLRPGRLDKALLCGMPSYDERLEILQALSQKMTLASEVDLKNYAEKTEGFSGADLQGFLYNAHLEAIHGAINIDSFKEQQKKDMEQADTNEETPSDFVMVGGTSNKTKAPLTLAEKGQISQRLAMIQKGMKGTSNKSKSKKPKAVEQHVAAITNKNIENSLKTTRPSITAEEYLRLKLIYDEFVTGRTGELPSGEGAKGIGKRSTLG</sequence>
<dbReference type="OMA" id="LSASWCA"/>
<dbReference type="GO" id="GO:0005829">
    <property type="term" value="C:cytosol"/>
    <property type="evidence" value="ECO:0007669"/>
    <property type="project" value="UniProtKB-SubCell"/>
</dbReference>
<dbReference type="InterPro" id="IPR009010">
    <property type="entry name" value="Asp_de-COase-like_dom_sf"/>
</dbReference>